<accession>A0AAQ3UKU2</accession>
<proteinExistence type="predicted"/>
<evidence type="ECO:0000313" key="2">
    <source>
        <dbReference type="EMBL" id="WVZ93514.1"/>
    </source>
</evidence>
<evidence type="ECO:0000256" key="1">
    <source>
        <dbReference type="SAM" id="MobiDB-lite"/>
    </source>
</evidence>
<reference evidence="2 3" key="1">
    <citation type="submission" date="2024-02" db="EMBL/GenBank/DDBJ databases">
        <title>High-quality chromosome-scale genome assembly of Pensacola bahiagrass (Paspalum notatum Flugge var. saurae).</title>
        <authorList>
            <person name="Vega J.M."/>
            <person name="Podio M."/>
            <person name="Orjuela J."/>
            <person name="Siena L.A."/>
            <person name="Pessino S.C."/>
            <person name="Combes M.C."/>
            <person name="Mariac C."/>
            <person name="Albertini E."/>
            <person name="Pupilli F."/>
            <person name="Ortiz J.P.A."/>
            <person name="Leblanc O."/>
        </authorList>
    </citation>
    <scope>NUCLEOTIDE SEQUENCE [LARGE SCALE GENOMIC DNA]</scope>
    <source>
        <strain evidence="2">R1</strain>
        <tissue evidence="2">Leaf</tissue>
    </source>
</reference>
<keyword evidence="3" id="KW-1185">Reference proteome</keyword>
<organism evidence="2 3">
    <name type="scientific">Paspalum notatum var. saurae</name>
    <dbReference type="NCBI Taxonomy" id="547442"/>
    <lineage>
        <taxon>Eukaryota</taxon>
        <taxon>Viridiplantae</taxon>
        <taxon>Streptophyta</taxon>
        <taxon>Embryophyta</taxon>
        <taxon>Tracheophyta</taxon>
        <taxon>Spermatophyta</taxon>
        <taxon>Magnoliopsida</taxon>
        <taxon>Liliopsida</taxon>
        <taxon>Poales</taxon>
        <taxon>Poaceae</taxon>
        <taxon>PACMAD clade</taxon>
        <taxon>Panicoideae</taxon>
        <taxon>Andropogonodae</taxon>
        <taxon>Paspaleae</taxon>
        <taxon>Paspalinae</taxon>
        <taxon>Paspalum</taxon>
    </lineage>
</organism>
<gene>
    <name evidence="2" type="ORF">U9M48_039486</name>
</gene>
<evidence type="ECO:0000313" key="3">
    <source>
        <dbReference type="Proteomes" id="UP001341281"/>
    </source>
</evidence>
<protein>
    <submittedName>
        <fullName evidence="2">Uncharacterized protein</fullName>
    </submittedName>
</protein>
<sequence length="108" mass="12675">MLYGLWVWSWGPRWRWLDASGLVNAGSRWDVCTRNEVWWGERKELTGVEEETQIYGERIIPSKIRDHADEDLDETHTVMPSDFTEDGRMRRKSPPNVARIGEDFNLPA</sequence>
<dbReference type="Proteomes" id="UP001341281">
    <property type="component" value="Chromosome 09"/>
</dbReference>
<dbReference type="EMBL" id="CP144753">
    <property type="protein sequence ID" value="WVZ93514.1"/>
    <property type="molecule type" value="Genomic_DNA"/>
</dbReference>
<name>A0AAQ3UKU2_PASNO</name>
<dbReference type="AlphaFoldDB" id="A0AAQ3UKU2"/>
<feature type="region of interest" description="Disordered" evidence="1">
    <location>
        <begin position="70"/>
        <end position="108"/>
    </location>
</feature>